<gene>
    <name evidence="2" type="ORF">ESZ00_08895</name>
</gene>
<dbReference type="RefSeq" id="WP_129207732.1">
    <property type="nucleotide sequence ID" value="NZ_BMGU01000001.1"/>
</dbReference>
<accession>A0A4Q1SKG5</accession>
<name>A0A4Q1SKG5_9BACT</name>
<proteinExistence type="predicted"/>
<evidence type="ECO:0000313" key="3">
    <source>
        <dbReference type="Proteomes" id="UP000290253"/>
    </source>
</evidence>
<keyword evidence="1" id="KW-1133">Transmembrane helix</keyword>
<comment type="caution">
    <text evidence="2">The sequence shown here is derived from an EMBL/GenBank/DDBJ whole genome shotgun (WGS) entry which is preliminary data.</text>
</comment>
<evidence type="ECO:0000256" key="1">
    <source>
        <dbReference type="SAM" id="Phobius"/>
    </source>
</evidence>
<keyword evidence="3" id="KW-1185">Reference proteome</keyword>
<dbReference type="EMBL" id="SDMK01000001">
    <property type="protein sequence ID" value="RXS97953.1"/>
    <property type="molecule type" value="Genomic_DNA"/>
</dbReference>
<dbReference type="InterPro" id="IPR046572">
    <property type="entry name" value="DUF6632"/>
</dbReference>
<dbReference type="Pfam" id="PF20337">
    <property type="entry name" value="DUF6632"/>
    <property type="match status" value="1"/>
</dbReference>
<feature type="transmembrane region" description="Helical" evidence="1">
    <location>
        <begin position="14"/>
        <end position="37"/>
    </location>
</feature>
<sequence>MNTWKREVVMDRNLALKVALCVFGVLFLALAYPMILFLAQEPALSMMMSLYVTLGIFLLLTIRNPAGHRSLIAFTAWSSLAHAVVMGYQAWRGMVMRGELIGVAVLILIWAVLTALAPRRSSPAGTTG</sequence>
<evidence type="ECO:0000313" key="2">
    <source>
        <dbReference type="EMBL" id="RXS97953.1"/>
    </source>
</evidence>
<keyword evidence="1" id="KW-0472">Membrane</keyword>
<feature type="transmembrane region" description="Helical" evidence="1">
    <location>
        <begin position="71"/>
        <end position="88"/>
    </location>
</feature>
<dbReference type="AlphaFoldDB" id="A0A4Q1SKG5"/>
<keyword evidence="1" id="KW-0812">Transmembrane</keyword>
<feature type="transmembrane region" description="Helical" evidence="1">
    <location>
        <begin position="100"/>
        <end position="117"/>
    </location>
</feature>
<protein>
    <submittedName>
        <fullName evidence="2">Uncharacterized protein</fullName>
    </submittedName>
</protein>
<reference evidence="2 3" key="1">
    <citation type="journal article" date="2016" name="Int. J. Syst. Evol. Microbiol.">
        <title>Acidipila dinghuensis sp. nov., an acidobacterium isolated from forest soil.</title>
        <authorList>
            <person name="Jiang Y.W."/>
            <person name="Wang J."/>
            <person name="Chen M.H."/>
            <person name="Lv Y.Y."/>
            <person name="Qiu L.H."/>
        </authorList>
    </citation>
    <scope>NUCLEOTIDE SEQUENCE [LARGE SCALE GENOMIC DNA]</scope>
    <source>
        <strain evidence="2 3">DHOF10</strain>
    </source>
</reference>
<feature type="transmembrane region" description="Helical" evidence="1">
    <location>
        <begin position="43"/>
        <end position="62"/>
    </location>
</feature>
<dbReference type="OrthoDB" id="118744at2"/>
<organism evidence="2 3">
    <name type="scientific">Silvibacterium dinghuense</name>
    <dbReference type="NCBI Taxonomy" id="1560006"/>
    <lineage>
        <taxon>Bacteria</taxon>
        <taxon>Pseudomonadati</taxon>
        <taxon>Acidobacteriota</taxon>
        <taxon>Terriglobia</taxon>
        <taxon>Terriglobales</taxon>
        <taxon>Acidobacteriaceae</taxon>
        <taxon>Silvibacterium</taxon>
    </lineage>
</organism>
<dbReference type="Proteomes" id="UP000290253">
    <property type="component" value="Unassembled WGS sequence"/>
</dbReference>